<keyword evidence="9" id="KW-0238">DNA-binding</keyword>
<evidence type="ECO:0000256" key="5">
    <source>
        <dbReference type="ARBA" id="ARBA00022801"/>
    </source>
</evidence>
<dbReference type="Gene3D" id="3.40.50.300">
    <property type="entry name" value="P-loop containing nucleotide triphosphate hydrolases"/>
    <property type="match status" value="2"/>
</dbReference>
<dbReference type="EMBL" id="JAVDQI010000004">
    <property type="protein sequence ID" value="MDR6222894.1"/>
    <property type="molecule type" value="Genomic_DNA"/>
</dbReference>
<keyword evidence="5 15" id="KW-0378">Hydrolase</keyword>
<dbReference type="InterPro" id="IPR014017">
    <property type="entry name" value="DNA_helicase_UvrD-like_C"/>
</dbReference>
<evidence type="ECO:0000259" key="16">
    <source>
        <dbReference type="PROSITE" id="PS51198"/>
    </source>
</evidence>
<dbReference type="InterPro" id="IPR027417">
    <property type="entry name" value="P-loop_NTPase"/>
</dbReference>
<evidence type="ECO:0000256" key="11">
    <source>
        <dbReference type="ARBA" id="ARBA00023235"/>
    </source>
</evidence>
<keyword evidence="7" id="KW-0269">Exonuclease</keyword>
<dbReference type="GO" id="GO:0043138">
    <property type="term" value="F:3'-5' DNA helicase activity"/>
    <property type="evidence" value="ECO:0007669"/>
    <property type="project" value="UniProtKB-EC"/>
</dbReference>
<comment type="caution">
    <text evidence="18">The sequence shown here is derived from an EMBL/GenBank/DDBJ whole genome shotgun (WGS) entry which is preliminary data.</text>
</comment>
<dbReference type="GO" id="GO:0000725">
    <property type="term" value="P:recombinational repair"/>
    <property type="evidence" value="ECO:0007669"/>
    <property type="project" value="TreeGrafter"/>
</dbReference>
<dbReference type="InterPro" id="IPR014016">
    <property type="entry name" value="UvrD-like_ATP-bd"/>
</dbReference>
<dbReference type="AlphaFoldDB" id="A0AA90U0C2"/>
<dbReference type="EC" id="5.6.2.4" evidence="13"/>
<dbReference type="InterPro" id="IPR011335">
    <property type="entry name" value="Restrct_endonuc-II-like"/>
</dbReference>
<keyword evidence="11" id="KW-0413">Isomerase</keyword>
<keyword evidence="3 15" id="KW-0547">Nucleotide-binding</keyword>
<evidence type="ECO:0000256" key="2">
    <source>
        <dbReference type="ARBA" id="ARBA00022722"/>
    </source>
</evidence>
<feature type="binding site" evidence="15">
    <location>
        <begin position="25"/>
        <end position="32"/>
    </location>
    <ligand>
        <name>ATP</name>
        <dbReference type="ChEBI" id="CHEBI:30616"/>
    </ligand>
</feature>
<dbReference type="GO" id="GO:0005829">
    <property type="term" value="C:cytosol"/>
    <property type="evidence" value="ECO:0007669"/>
    <property type="project" value="TreeGrafter"/>
</dbReference>
<dbReference type="SUPFAM" id="SSF52980">
    <property type="entry name" value="Restriction endonuclease-like"/>
    <property type="match status" value="1"/>
</dbReference>
<comment type="similarity">
    <text evidence="1">Belongs to the helicase family. UvrD subfamily.</text>
</comment>
<comment type="catalytic activity">
    <reaction evidence="12">
        <text>Couples ATP hydrolysis with the unwinding of duplex DNA by translocating in the 3'-5' direction.</text>
        <dbReference type="EC" id="5.6.2.4"/>
    </reaction>
</comment>
<keyword evidence="6 15" id="KW-0347">Helicase</keyword>
<feature type="domain" description="UvrD-like helicase C-terminal" evidence="17">
    <location>
        <begin position="291"/>
        <end position="577"/>
    </location>
</feature>
<dbReference type="InterPro" id="IPR000212">
    <property type="entry name" value="DNA_helicase_UvrD/REP"/>
</dbReference>
<evidence type="ECO:0000256" key="1">
    <source>
        <dbReference type="ARBA" id="ARBA00009922"/>
    </source>
</evidence>
<evidence type="ECO:0000313" key="19">
    <source>
        <dbReference type="Proteomes" id="UP001185015"/>
    </source>
</evidence>
<dbReference type="Pfam" id="PF13361">
    <property type="entry name" value="UvrD_C"/>
    <property type="match status" value="1"/>
</dbReference>
<keyword evidence="2" id="KW-0540">Nuclease</keyword>
<proteinExistence type="inferred from homology"/>
<evidence type="ECO:0000256" key="14">
    <source>
        <dbReference type="ARBA" id="ARBA00048988"/>
    </source>
</evidence>
<evidence type="ECO:0000256" key="13">
    <source>
        <dbReference type="ARBA" id="ARBA00034808"/>
    </source>
</evidence>
<organism evidence="18 19">
    <name type="scientific">Methanococcoides alaskense</name>
    <dbReference type="NCBI Taxonomy" id="325778"/>
    <lineage>
        <taxon>Archaea</taxon>
        <taxon>Methanobacteriati</taxon>
        <taxon>Methanobacteriota</taxon>
        <taxon>Stenosarchaea group</taxon>
        <taxon>Methanomicrobia</taxon>
        <taxon>Methanosarcinales</taxon>
        <taxon>Methanosarcinaceae</taxon>
        <taxon>Methanococcoides</taxon>
    </lineage>
</organism>
<dbReference type="SUPFAM" id="SSF52540">
    <property type="entry name" value="P-loop containing nucleoside triphosphate hydrolases"/>
    <property type="match status" value="1"/>
</dbReference>
<dbReference type="PROSITE" id="PS51198">
    <property type="entry name" value="UVRD_HELICASE_ATP_BIND"/>
    <property type="match status" value="1"/>
</dbReference>
<dbReference type="Pfam" id="PF00580">
    <property type="entry name" value="UvrD-helicase"/>
    <property type="match status" value="1"/>
</dbReference>
<dbReference type="Proteomes" id="UP001185015">
    <property type="component" value="Unassembled WGS sequence"/>
</dbReference>
<dbReference type="InterPro" id="IPR013986">
    <property type="entry name" value="DExx_box_DNA_helicase_dom_sf"/>
</dbReference>
<dbReference type="Pfam" id="PF12705">
    <property type="entry name" value="PDDEXK_1"/>
    <property type="match status" value="1"/>
</dbReference>
<dbReference type="PROSITE" id="PS51217">
    <property type="entry name" value="UVRD_HELICASE_CTER"/>
    <property type="match status" value="1"/>
</dbReference>
<comment type="catalytic activity">
    <reaction evidence="14">
        <text>ATP + H2O = ADP + phosphate + H(+)</text>
        <dbReference type="Rhea" id="RHEA:13065"/>
        <dbReference type="ChEBI" id="CHEBI:15377"/>
        <dbReference type="ChEBI" id="CHEBI:15378"/>
        <dbReference type="ChEBI" id="CHEBI:30616"/>
        <dbReference type="ChEBI" id="CHEBI:43474"/>
        <dbReference type="ChEBI" id="CHEBI:456216"/>
        <dbReference type="EC" id="5.6.2.4"/>
    </reaction>
</comment>
<sequence>MNSLSLTSQQQEAIKYVDSPLLIIAGPGTGKTRVLTEKVIFLVKEGYDPNRIIVSTFTIKAAEELKDRLRKSLGDAVENMQISTIHSFCQKMLQSFPEYHNFGNIFEVMDDLDQFIFVNKNFWNYGLKDYAKDIKVAELINFYNKCTENDVDPVKLINYCKTNNLDSFKKAIAKSYQIYLGNILDPNNTRLDFALLQREFYHLLQQSPDVLQIVRDSHDYILIDEYQDTNPIQDAIFKLISEPKFNITVVGDEDQSLYSFRGASIKNFRTFLDRYPNAKKLVLEENFRSNKEIVSMFDDFMKPHRKFKKNIFTNNPTFSKPIYITGDSKQSEAENIVQFIKSVVKNNNIKYEDIAILFKSVKFHSSSIVDELEKEKITYIVKGDGSLLVQDEVKDLLILMVYINSHIPNKYQKEKYFDNNILYSKFLDLKEDTITKLNPKIDIYNLLESFDYDELQRLNIDNEDSDKLMALRNLKFQQTRNPISQLKLFYKIMDATGYHYRLFKKYLKDRDETANMAIKNLAKFSTLIYKFEENTHSKQFKSLLYQIGTIPENKIDDAASFENINAVNLMTVHQAKGLEFPVVIMAGVTNRRYNTINNRETIIMDIPKELMLDKNDYNRGEEIRRIFYVGVSRAQKLLAISTIDGPGSHPSKFIDEIGQSNFIKLNDFNKKFTDKDHYEPIKGKTKLSYSSVSAYIDCPFRFYCRDFLGFQTPTDYYQAYGVIVHNSLKKLHVLIKEGKEIDIQDIISIVDLYCKDDDSRTKWRDELITDLWTYYENTDNFLTEVLDIELPFSYINKDLLISGQADLVIKNENNEIELIDYKSRYKEGLGRMNVDIQLRLYNIALQYKYDEEIKNISAYTFKDNERTRFMNTEEDLEKTKTLVTSIAESIDNKDFGRNWQGTSCNNKTGKCEFYHICDGLEGGN</sequence>
<accession>A0AA90U0C2</accession>
<dbReference type="Gene3D" id="3.90.320.10">
    <property type="match status" value="1"/>
</dbReference>
<dbReference type="InterPro" id="IPR038726">
    <property type="entry name" value="PDDEXK_AddAB-type"/>
</dbReference>
<evidence type="ECO:0000259" key="17">
    <source>
        <dbReference type="PROSITE" id="PS51217"/>
    </source>
</evidence>
<feature type="domain" description="UvrD-like helicase ATP-binding" evidence="16">
    <location>
        <begin position="4"/>
        <end position="290"/>
    </location>
</feature>
<dbReference type="GO" id="GO:0033202">
    <property type="term" value="C:DNA helicase complex"/>
    <property type="evidence" value="ECO:0007669"/>
    <property type="project" value="TreeGrafter"/>
</dbReference>
<dbReference type="InterPro" id="IPR011604">
    <property type="entry name" value="PDDEXK-like_dom_sf"/>
</dbReference>
<keyword evidence="4" id="KW-0227">DNA damage</keyword>
<evidence type="ECO:0000256" key="15">
    <source>
        <dbReference type="PROSITE-ProRule" id="PRU00560"/>
    </source>
</evidence>
<evidence type="ECO:0000256" key="9">
    <source>
        <dbReference type="ARBA" id="ARBA00023125"/>
    </source>
</evidence>
<dbReference type="Gene3D" id="1.10.486.10">
    <property type="entry name" value="PCRA, domain 4"/>
    <property type="match status" value="1"/>
</dbReference>
<dbReference type="GO" id="GO:0005524">
    <property type="term" value="F:ATP binding"/>
    <property type="evidence" value="ECO:0007669"/>
    <property type="project" value="UniProtKB-UniRule"/>
</dbReference>
<evidence type="ECO:0000256" key="7">
    <source>
        <dbReference type="ARBA" id="ARBA00022839"/>
    </source>
</evidence>
<dbReference type="RefSeq" id="WP_309740178.1">
    <property type="nucleotide sequence ID" value="NZ_JAVDQI010000004.1"/>
</dbReference>
<dbReference type="PANTHER" id="PTHR11070">
    <property type="entry name" value="UVRD / RECB / PCRA DNA HELICASE FAMILY MEMBER"/>
    <property type="match status" value="1"/>
</dbReference>
<evidence type="ECO:0000313" key="18">
    <source>
        <dbReference type="EMBL" id="MDR6222894.1"/>
    </source>
</evidence>
<dbReference type="Gene3D" id="1.10.10.160">
    <property type="match status" value="1"/>
</dbReference>
<evidence type="ECO:0000256" key="10">
    <source>
        <dbReference type="ARBA" id="ARBA00023204"/>
    </source>
</evidence>
<evidence type="ECO:0000256" key="8">
    <source>
        <dbReference type="ARBA" id="ARBA00022840"/>
    </source>
</evidence>
<dbReference type="PANTHER" id="PTHR11070:SF2">
    <property type="entry name" value="ATP-DEPENDENT DNA HELICASE SRS2"/>
    <property type="match status" value="1"/>
</dbReference>
<reference evidence="18 19" key="1">
    <citation type="submission" date="2023-07" db="EMBL/GenBank/DDBJ databases">
        <title>Genomic Encyclopedia of Type Strains, Phase IV (KMG-IV): sequencing the most valuable type-strain genomes for metagenomic binning, comparative biology and taxonomic classification.</title>
        <authorList>
            <person name="Goeker M."/>
        </authorList>
    </citation>
    <scope>NUCLEOTIDE SEQUENCE [LARGE SCALE GENOMIC DNA]</scope>
    <source>
        <strain evidence="18 19">DSM 17273</strain>
    </source>
</reference>
<evidence type="ECO:0000256" key="6">
    <source>
        <dbReference type="ARBA" id="ARBA00022806"/>
    </source>
</evidence>
<evidence type="ECO:0000256" key="12">
    <source>
        <dbReference type="ARBA" id="ARBA00034617"/>
    </source>
</evidence>
<dbReference type="GO" id="GO:0003677">
    <property type="term" value="F:DNA binding"/>
    <property type="evidence" value="ECO:0007669"/>
    <property type="project" value="UniProtKB-KW"/>
</dbReference>
<keyword evidence="10" id="KW-0234">DNA repair</keyword>
<keyword evidence="8 15" id="KW-0067">ATP-binding</keyword>
<name>A0AA90U0C2_9EURY</name>
<dbReference type="CDD" id="cd17932">
    <property type="entry name" value="DEXQc_UvrD"/>
    <property type="match status" value="1"/>
</dbReference>
<gene>
    <name evidence="18" type="ORF">J2750_001354</name>
</gene>
<dbReference type="GO" id="GO:0004527">
    <property type="term" value="F:exonuclease activity"/>
    <property type="evidence" value="ECO:0007669"/>
    <property type="project" value="UniProtKB-KW"/>
</dbReference>
<evidence type="ECO:0000256" key="3">
    <source>
        <dbReference type="ARBA" id="ARBA00022741"/>
    </source>
</evidence>
<evidence type="ECO:0000256" key="4">
    <source>
        <dbReference type="ARBA" id="ARBA00022763"/>
    </source>
</evidence>
<protein>
    <recommendedName>
        <fullName evidence="13">DNA 3'-5' helicase</fullName>
        <ecNumber evidence="13">5.6.2.4</ecNumber>
    </recommendedName>
</protein>
<keyword evidence="19" id="KW-1185">Reference proteome</keyword>